<dbReference type="PIRSF" id="PIRSF010256">
    <property type="entry name" value="CoxE_vWa"/>
    <property type="match status" value="1"/>
</dbReference>
<dbReference type="InterPro" id="IPR011195">
    <property type="entry name" value="UCP010256"/>
</dbReference>
<sequence>MDRAEFATALVRRLRERGVPVGMTAMADFTGALRACPPETRQRLYWAARITLVRRHGELAAFDQVFAEVFGDLAPDPRHPDRKHALRARRSGRSAGTAKGPAEVNGLPWATLAVPSGSTQAPASAAERTTPLHLPTARHGDPDTPFEELDPAELDRLGQWLAEVRADWPVRRGRRRVVQPHGRRVALRATLRRARRTGFEPLDLVRESPRDRPRRVVMLCDVSRSMQAQAAAYLHLMRALAVVADAEVFAFATTLTRLTAVLTRQSAETAVAQATEKVTDRFGGTRIATAVTTLLASHHGGTVRGAIVLIASDGWDGDPPEALAAAMAALQRRAHTIVWLNPRAAAPGYEPRVSTMAAALPYCDLMLPAHTFAALREALTFADLALSAPKSGVEGR</sequence>
<organism evidence="2 3">
    <name type="scientific">Actinomadura barringtoniae</name>
    <dbReference type="NCBI Taxonomy" id="1427535"/>
    <lineage>
        <taxon>Bacteria</taxon>
        <taxon>Bacillati</taxon>
        <taxon>Actinomycetota</taxon>
        <taxon>Actinomycetes</taxon>
        <taxon>Streptosporangiales</taxon>
        <taxon>Thermomonosporaceae</taxon>
        <taxon>Actinomadura</taxon>
    </lineage>
</organism>
<evidence type="ECO:0000313" key="2">
    <source>
        <dbReference type="EMBL" id="MBO2450558.1"/>
    </source>
</evidence>
<dbReference type="AlphaFoldDB" id="A0A939PI81"/>
<dbReference type="Proteomes" id="UP000669179">
    <property type="component" value="Unassembled WGS sequence"/>
</dbReference>
<reference evidence="2" key="1">
    <citation type="submission" date="2021-03" db="EMBL/GenBank/DDBJ databases">
        <authorList>
            <person name="Kanchanasin P."/>
            <person name="Saeng-In P."/>
            <person name="Phongsopitanun W."/>
            <person name="Yuki M."/>
            <person name="Kudo T."/>
            <person name="Ohkuma M."/>
            <person name="Tanasupawat S."/>
        </authorList>
    </citation>
    <scope>NUCLEOTIDE SEQUENCE</scope>
    <source>
        <strain evidence="2">GKU 128</strain>
    </source>
</reference>
<keyword evidence="3" id="KW-1185">Reference proteome</keyword>
<dbReference type="EMBL" id="JAGEOJ010000010">
    <property type="protein sequence ID" value="MBO2450558.1"/>
    <property type="molecule type" value="Genomic_DNA"/>
</dbReference>
<evidence type="ECO:0000256" key="1">
    <source>
        <dbReference type="SAM" id="MobiDB-lite"/>
    </source>
</evidence>
<dbReference type="Pfam" id="PF05762">
    <property type="entry name" value="VWA_CoxE"/>
    <property type="match status" value="1"/>
</dbReference>
<feature type="region of interest" description="Disordered" evidence="1">
    <location>
        <begin position="76"/>
        <end position="148"/>
    </location>
</feature>
<dbReference type="RefSeq" id="WP_208258411.1">
    <property type="nucleotide sequence ID" value="NZ_JAGEOJ010000010.1"/>
</dbReference>
<dbReference type="InterPro" id="IPR036465">
    <property type="entry name" value="vWFA_dom_sf"/>
</dbReference>
<accession>A0A939PI81</accession>
<proteinExistence type="predicted"/>
<dbReference type="Gene3D" id="3.40.50.410">
    <property type="entry name" value="von Willebrand factor, type A domain"/>
    <property type="match status" value="1"/>
</dbReference>
<feature type="compositionally biased region" description="Basic residues" evidence="1">
    <location>
        <begin position="80"/>
        <end position="92"/>
    </location>
</feature>
<gene>
    <name evidence="2" type="ORF">J4573_25875</name>
</gene>
<comment type="caution">
    <text evidence="2">The sequence shown here is derived from an EMBL/GenBank/DDBJ whole genome shotgun (WGS) entry which is preliminary data.</text>
</comment>
<evidence type="ECO:0000313" key="3">
    <source>
        <dbReference type="Proteomes" id="UP000669179"/>
    </source>
</evidence>
<dbReference type="PANTHER" id="PTHR39338:SF6">
    <property type="entry name" value="BLL5662 PROTEIN"/>
    <property type="match status" value="1"/>
</dbReference>
<dbReference type="SUPFAM" id="SSF53300">
    <property type="entry name" value="vWA-like"/>
    <property type="match status" value="1"/>
</dbReference>
<name>A0A939PI81_9ACTN</name>
<dbReference type="PANTHER" id="PTHR39338">
    <property type="entry name" value="BLL5662 PROTEIN-RELATED"/>
    <property type="match status" value="1"/>
</dbReference>
<dbReference type="InterPro" id="IPR008912">
    <property type="entry name" value="Uncharacterised_CoxE"/>
</dbReference>
<protein>
    <submittedName>
        <fullName evidence="2">VWA domain-containing protein</fullName>
    </submittedName>
</protein>